<comment type="caution">
    <text evidence="3">The sequence shown here is derived from an EMBL/GenBank/DDBJ whole genome shotgun (WGS) entry which is preliminary data.</text>
</comment>
<keyword evidence="4" id="KW-1185">Reference proteome</keyword>
<gene>
    <name evidence="3" type="ORF">RND81_14G154400</name>
</gene>
<organism evidence="3 4">
    <name type="scientific">Saponaria officinalis</name>
    <name type="common">Common soapwort</name>
    <name type="synonym">Lychnis saponaria</name>
    <dbReference type="NCBI Taxonomy" id="3572"/>
    <lineage>
        <taxon>Eukaryota</taxon>
        <taxon>Viridiplantae</taxon>
        <taxon>Streptophyta</taxon>
        <taxon>Embryophyta</taxon>
        <taxon>Tracheophyta</taxon>
        <taxon>Spermatophyta</taxon>
        <taxon>Magnoliopsida</taxon>
        <taxon>eudicotyledons</taxon>
        <taxon>Gunneridae</taxon>
        <taxon>Pentapetalae</taxon>
        <taxon>Caryophyllales</taxon>
        <taxon>Caryophyllaceae</taxon>
        <taxon>Caryophylleae</taxon>
        <taxon>Saponaria</taxon>
    </lineage>
</organism>
<feature type="compositionally biased region" description="Basic and acidic residues" evidence="1">
    <location>
        <begin position="58"/>
        <end position="69"/>
    </location>
</feature>
<feature type="compositionally biased region" description="Polar residues" evidence="1">
    <location>
        <begin position="35"/>
        <end position="51"/>
    </location>
</feature>
<feature type="compositionally biased region" description="Polar residues" evidence="1">
    <location>
        <begin position="590"/>
        <end position="626"/>
    </location>
</feature>
<dbReference type="PANTHER" id="PTHR34775">
    <property type="entry name" value="TRANSMEMBRANE PROTEIN"/>
    <property type="match status" value="1"/>
</dbReference>
<proteinExistence type="predicted"/>
<evidence type="ECO:0000256" key="2">
    <source>
        <dbReference type="SAM" id="Phobius"/>
    </source>
</evidence>
<evidence type="ECO:0000313" key="4">
    <source>
        <dbReference type="Proteomes" id="UP001443914"/>
    </source>
</evidence>
<evidence type="ECO:0000313" key="3">
    <source>
        <dbReference type="EMBL" id="KAK9666028.1"/>
    </source>
</evidence>
<protein>
    <submittedName>
        <fullName evidence="3">Uncharacterized protein</fullName>
    </submittedName>
</protein>
<dbReference type="PANTHER" id="PTHR34775:SF6">
    <property type="entry name" value="TRANSMEMBRANE PROTEIN"/>
    <property type="match status" value="1"/>
</dbReference>
<feature type="region of interest" description="Disordered" evidence="1">
    <location>
        <begin position="1"/>
        <end position="95"/>
    </location>
</feature>
<dbReference type="Proteomes" id="UP001443914">
    <property type="component" value="Unassembled WGS sequence"/>
</dbReference>
<dbReference type="EMBL" id="JBDFQZ010000014">
    <property type="protein sequence ID" value="KAK9666028.1"/>
    <property type="molecule type" value="Genomic_DNA"/>
</dbReference>
<sequence>MDDSNKKVHSKSSTINCSSGNNENESENQRNLQQKNKNFRSPTISAASKFNISPKKKIFNEWKSPKSDQFKLGNSNSSSRKSLPKIPHFSSPKNVVNSHEINDEFDDDDAFDVPYDPLTNYLSPRPKFLRYRPNQKREILVVREEKSDSESNSLRDSVESHGFDDSVESSIENENGEFVISNEQVVFDDENEDVDEFEEENWGLKWVLFKCLIVISALFFCTNFICSMNSSSVIRQESKGIKFWDEFVLNSSLRVVSLRSIDYELWEIEFLEKLKYLDYYNQLQAQLKYDDNVEVDNVGVVENGTLDSMTEVEKVENEGPMVGPGMEDDNGDTVSMTEHEIVDTEATLIVVNESNVEPKMEGVVNLLDSEVDVHDSEEIVSGVELDSGVENATEVSDNVTEEIRAKSKEDQSETVEIEPKFTEDLSETAVVINDSEDFIESEKLRLTFSEMMIWPVILPMFFLSLLSSLVFKFYCKCKRASSKTRSSNVKLCNAPKTRPGLPPKAVEKTAPVVQKADLSEVNPPLVINLQGNLERSTDTIIPKVKKLGEFEVGVEFTQSLKSCSVRAEIEQKDETVYSTPDISKRVMRRSSVSGRATTTSQPSSSGLSITESYSHGSFISQDTTSVMKDVREERSKVTPTPRRSTRLRNKGVTSP</sequence>
<keyword evidence="2" id="KW-1133">Transmembrane helix</keyword>
<feature type="transmembrane region" description="Helical" evidence="2">
    <location>
        <begin position="452"/>
        <end position="475"/>
    </location>
</feature>
<feature type="compositionally biased region" description="Polar residues" evidence="1">
    <location>
        <begin position="72"/>
        <end position="81"/>
    </location>
</feature>
<feature type="region of interest" description="Disordered" evidence="1">
    <location>
        <begin position="587"/>
        <end position="655"/>
    </location>
</feature>
<keyword evidence="2" id="KW-0812">Transmembrane</keyword>
<dbReference type="AlphaFoldDB" id="A0AAW1GSX7"/>
<feature type="compositionally biased region" description="Low complexity" evidence="1">
    <location>
        <begin position="16"/>
        <end position="34"/>
    </location>
</feature>
<reference evidence="3" key="1">
    <citation type="submission" date="2024-03" db="EMBL/GenBank/DDBJ databases">
        <title>WGS assembly of Saponaria officinalis var. Norfolk2.</title>
        <authorList>
            <person name="Jenkins J."/>
            <person name="Shu S."/>
            <person name="Grimwood J."/>
            <person name="Barry K."/>
            <person name="Goodstein D."/>
            <person name="Schmutz J."/>
            <person name="Leebens-Mack J."/>
            <person name="Osbourn A."/>
        </authorList>
    </citation>
    <scope>NUCLEOTIDE SEQUENCE [LARGE SCALE GENOMIC DNA]</scope>
    <source>
        <strain evidence="3">JIC</strain>
    </source>
</reference>
<keyword evidence="2" id="KW-0472">Membrane</keyword>
<evidence type="ECO:0000256" key="1">
    <source>
        <dbReference type="SAM" id="MobiDB-lite"/>
    </source>
</evidence>
<accession>A0AAW1GSX7</accession>
<name>A0AAW1GSX7_SAPOF</name>